<gene>
    <name evidence="3" type="ORF">OLMES_2303</name>
</gene>
<evidence type="ECO:0000313" key="3">
    <source>
        <dbReference type="EMBL" id="ARU56366.1"/>
    </source>
</evidence>
<name>A0A1Y0I9C7_9GAMM</name>
<feature type="transmembrane region" description="Helical" evidence="2">
    <location>
        <begin position="31"/>
        <end position="53"/>
    </location>
</feature>
<protein>
    <submittedName>
        <fullName evidence="3">Twin-arginine translocation pathway signal protein</fullName>
    </submittedName>
</protein>
<dbReference type="Proteomes" id="UP000196027">
    <property type="component" value="Chromosome"/>
</dbReference>
<feature type="region of interest" description="Disordered" evidence="1">
    <location>
        <begin position="1"/>
        <end position="25"/>
    </location>
</feature>
<dbReference type="AlphaFoldDB" id="A0A1Y0I9C7"/>
<dbReference type="PROSITE" id="PS51318">
    <property type="entry name" value="TAT"/>
    <property type="match status" value="1"/>
</dbReference>
<dbReference type="OrthoDB" id="6072362at2"/>
<keyword evidence="2" id="KW-0472">Membrane</keyword>
<keyword evidence="4" id="KW-1185">Reference proteome</keyword>
<keyword evidence="2" id="KW-0812">Transmembrane</keyword>
<sequence>MRLRRAKQSSIPADQPLFHTDHPRPRTRREFIAQSMTAGLATVLGPSIFGLFAQPEIARAALSPDLQALKNGCGLSVQGAGKIPFICFDLAGGANIAGSNVLVGGPGGQLDFLSPNGYSKLGVPGNMLPSTANPNNTNPSQFGSDFINAELGLAFHSDSAFLRGILERTALMTRAGINGAVIPARSENDTGNNPHNPMYGIQRTGAEGSLLGLIGSRNSDSGGNSMSPAMLLDPSLRPTKVDRPSDVTGLVDVGDLVGLLDQSDAVAVMESIQRISDMKLNRVDTGISTDEVIKDLVRCGYVKSADLADRFGNPATLNPALDPQIVGANGIFTQDEFDRDGEFRKTASVMKLVINGFAGAGTITMGGFDYHTGDRSTGEVRDLRAGRCMGACLEYAARVGVPLMLYVFSDGSVASNGRIDDSENGRGKGEWTGDNSSTAASFFLVYNPAGRPVPLGGSPDMQLRRQQIGYMRPDASVETASSPTANNVNLLVDTILLNYMALHGEQSQFSNLFSLNSLGGSSIVDQLTVFEPIVNGTIS</sequence>
<accession>A0A1Y0I9C7</accession>
<dbReference type="EMBL" id="CP021425">
    <property type="protein sequence ID" value="ARU56366.1"/>
    <property type="molecule type" value="Genomic_DNA"/>
</dbReference>
<evidence type="ECO:0000256" key="2">
    <source>
        <dbReference type="SAM" id="Phobius"/>
    </source>
</evidence>
<evidence type="ECO:0000256" key="1">
    <source>
        <dbReference type="SAM" id="MobiDB-lite"/>
    </source>
</evidence>
<dbReference type="RefSeq" id="WP_087461361.1">
    <property type="nucleotide sequence ID" value="NZ_CP021425.1"/>
</dbReference>
<evidence type="ECO:0000313" key="4">
    <source>
        <dbReference type="Proteomes" id="UP000196027"/>
    </source>
</evidence>
<organism evidence="3 4">
    <name type="scientific">Oleiphilus messinensis</name>
    <dbReference type="NCBI Taxonomy" id="141451"/>
    <lineage>
        <taxon>Bacteria</taxon>
        <taxon>Pseudomonadati</taxon>
        <taxon>Pseudomonadota</taxon>
        <taxon>Gammaproteobacteria</taxon>
        <taxon>Oceanospirillales</taxon>
        <taxon>Oleiphilaceae</taxon>
        <taxon>Oleiphilus</taxon>
    </lineage>
</organism>
<dbReference type="KEGG" id="ome:OLMES_2303"/>
<proteinExistence type="predicted"/>
<dbReference type="InterPro" id="IPR006311">
    <property type="entry name" value="TAT_signal"/>
</dbReference>
<keyword evidence="2" id="KW-1133">Transmembrane helix</keyword>
<reference evidence="3 4" key="1">
    <citation type="submission" date="2017-05" db="EMBL/GenBank/DDBJ databases">
        <title>Genomic insights into alkan degradation activity of Oleiphilus messinensis.</title>
        <authorList>
            <person name="Kozyavkin S.A."/>
            <person name="Slesarev A.I."/>
            <person name="Golyshin P.N."/>
            <person name="Korzhenkov A."/>
            <person name="Golyshina O.N."/>
            <person name="Toshchakov S.V."/>
        </authorList>
    </citation>
    <scope>NUCLEOTIDE SEQUENCE [LARGE SCALE GENOMIC DNA]</scope>
    <source>
        <strain evidence="3 4">ME102</strain>
    </source>
</reference>